<dbReference type="InterPro" id="IPR046529">
    <property type="entry name" value="DUF6594"/>
</dbReference>
<protein>
    <recommendedName>
        <fullName evidence="2">DUF6594 domain-containing protein</fullName>
    </recommendedName>
</protein>
<proteinExistence type="predicted"/>
<evidence type="ECO:0000256" key="1">
    <source>
        <dbReference type="SAM" id="Phobius"/>
    </source>
</evidence>
<dbReference type="Pfam" id="PF20237">
    <property type="entry name" value="DUF6594"/>
    <property type="match status" value="1"/>
</dbReference>
<keyword evidence="1" id="KW-1133">Transmembrane helix</keyword>
<evidence type="ECO:0000259" key="2">
    <source>
        <dbReference type="Pfam" id="PF20237"/>
    </source>
</evidence>
<gene>
    <name evidence="3" type="ORF">Cob_v008988</name>
</gene>
<keyword evidence="4" id="KW-1185">Reference proteome</keyword>
<feature type="transmembrane region" description="Helical" evidence="1">
    <location>
        <begin position="91"/>
        <end position="115"/>
    </location>
</feature>
<organism evidence="3 4">
    <name type="scientific">Colletotrichum orbiculare (strain 104-T / ATCC 96160 / CBS 514.97 / LARS 414 / MAFF 240422)</name>
    <name type="common">Cucumber anthracnose fungus</name>
    <name type="synonym">Colletotrichum lagenarium</name>
    <dbReference type="NCBI Taxonomy" id="1213857"/>
    <lineage>
        <taxon>Eukaryota</taxon>
        <taxon>Fungi</taxon>
        <taxon>Dikarya</taxon>
        <taxon>Ascomycota</taxon>
        <taxon>Pezizomycotina</taxon>
        <taxon>Sordariomycetes</taxon>
        <taxon>Hypocreomycetidae</taxon>
        <taxon>Glomerellales</taxon>
        <taxon>Glomerellaceae</taxon>
        <taxon>Colletotrichum</taxon>
        <taxon>Colletotrichum orbiculare species complex</taxon>
    </lineage>
</organism>
<keyword evidence="1" id="KW-0472">Membrane</keyword>
<sequence length="153" mass="16587">MPAPRLNVQNVATWLDNRGDPISSEEVEFVKDNDLISLAAAEKPPIRRLFEQQILARTRGLWGLFSSRRGQGQRADGLRTTVRGDAETVTFVAGIAAFSVVLLMLIAPLCALAYMDGLEHKLASITGCTLVLLAFLSWGTTARPFEMLAATAG</sequence>
<dbReference type="EMBL" id="AMCV02000025">
    <property type="protein sequence ID" value="TDZ18128.1"/>
    <property type="molecule type" value="Genomic_DNA"/>
</dbReference>
<feature type="transmembrane region" description="Helical" evidence="1">
    <location>
        <begin position="122"/>
        <end position="139"/>
    </location>
</feature>
<accession>A0A484FJU9</accession>
<feature type="domain" description="DUF6594" evidence="2">
    <location>
        <begin position="3"/>
        <end position="152"/>
    </location>
</feature>
<comment type="caution">
    <text evidence="3">The sequence shown here is derived from an EMBL/GenBank/DDBJ whole genome shotgun (WGS) entry which is preliminary data.</text>
</comment>
<dbReference type="Proteomes" id="UP000014480">
    <property type="component" value="Unassembled WGS sequence"/>
</dbReference>
<evidence type="ECO:0000313" key="3">
    <source>
        <dbReference type="EMBL" id="TDZ18128.1"/>
    </source>
</evidence>
<evidence type="ECO:0000313" key="4">
    <source>
        <dbReference type="Proteomes" id="UP000014480"/>
    </source>
</evidence>
<dbReference type="OrthoDB" id="3533814at2759"/>
<reference evidence="4" key="2">
    <citation type="journal article" date="2019" name="Mol. Plant Microbe Interact.">
        <title>Genome sequence resources for four phytopathogenic fungi from the Colletotrichum orbiculare species complex.</title>
        <authorList>
            <person name="Gan P."/>
            <person name="Tsushima A."/>
            <person name="Narusaka M."/>
            <person name="Narusaka Y."/>
            <person name="Takano Y."/>
            <person name="Kubo Y."/>
            <person name="Shirasu K."/>
        </authorList>
    </citation>
    <scope>GENOME REANNOTATION</scope>
    <source>
        <strain evidence="4">104-T / ATCC 96160 / CBS 514.97 / LARS 414 / MAFF 240422</strain>
    </source>
</reference>
<keyword evidence="1" id="KW-0812">Transmembrane</keyword>
<name>A0A484FJU9_COLOR</name>
<dbReference type="STRING" id="1213857.A0A484FJU9"/>
<dbReference type="AlphaFoldDB" id="A0A484FJU9"/>
<reference evidence="4" key="1">
    <citation type="journal article" date="2013" name="New Phytol.">
        <title>Comparative genomic and transcriptomic analyses reveal the hemibiotrophic stage shift of Colletotrichum fungi.</title>
        <authorList>
            <person name="Gan P."/>
            <person name="Ikeda K."/>
            <person name="Irieda H."/>
            <person name="Narusaka M."/>
            <person name="O'Connell R.J."/>
            <person name="Narusaka Y."/>
            <person name="Takano Y."/>
            <person name="Kubo Y."/>
            <person name="Shirasu K."/>
        </authorList>
    </citation>
    <scope>NUCLEOTIDE SEQUENCE [LARGE SCALE GENOMIC DNA]</scope>
    <source>
        <strain evidence="4">104-T / ATCC 96160 / CBS 514.97 / LARS 414 / MAFF 240422</strain>
    </source>
</reference>